<dbReference type="Gene3D" id="1.10.10.60">
    <property type="entry name" value="Homeodomain-like"/>
    <property type="match status" value="2"/>
</dbReference>
<comment type="caution">
    <text evidence="3">The sequence shown here is derived from an EMBL/GenBank/DDBJ whole genome shotgun (WGS) entry which is preliminary data.</text>
</comment>
<dbReference type="SMART" id="SM00717">
    <property type="entry name" value="SANT"/>
    <property type="match status" value="2"/>
</dbReference>
<evidence type="ECO:0000313" key="3">
    <source>
        <dbReference type="EMBL" id="KAK5098636.1"/>
    </source>
</evidence>
<dbReference type="EMBL" id="JAVRRG010000013">
    <property type="protein sequence ID" value="KAK5098636.1"/>
    <property type="molecule type" value="Genomic_DNA"/>
</dbReference>
<protein>
    <recommendedName>
        <fullName evidence="2">SANT domain-containing protein</fullName>
    </recommendedName>
</protein>
<feature type="compositionally biased region" description="Low complexity" evidence="1">
    <location>
        <begin position="360"/>
        <end position="369"/>
    </location>
</feature>
<evidence type="ECO:0000313" key="4">
    <source>
        <dbReference type="Proteomes" id="UP001345013"/>
    </source>
</evidence>
<feature type="compositionally biased region" description="Basic and acidic residues" evidence="1">
    <location>
        <begin position="1625"/>
        <end position="1636"/>
    </location>
</feature>
<dbReference type="CDD" id="cd00167">
    <property type="entry name" value="SANT"/>
    <property type="match status" value="2"/>
</dbReference>
<keyword evidence="4" id="KW-1185">Reference proteome</keyword>
<feature type="compositionally biased region" description="Basic and acidic residues" evidence="1">
    <location>
        <begin position="88"/>
        <end position="154"/>
    </location>
</feature>
<feature type="compositionally biased region" description="Low complexity" evidence="1">
    <location>
        <begin position="1737"/>
        <end position="1761"/>
    </location>
</feature>
<feature type="compositionally biased region" description="Basic and acidic residues" evidence="1">
    <location>
        <begin position="1769"/>
        <end position="1779"/>
    </location>
</feature>
<feature type="domain" description="SANT" evidence="2">
    <location>
        <begin position="946"/>
        <end position="997"/>
    </location>
</feature>
<evidence type="ECO:0000259" key="2">
    <source>
        <dbReference type="PROSITE" id="PS51293"/>
    </source>
</evidence>
<feature type="compositionally biased region" description="Polar residues" evidence="1">
    <location>
        <begin position="1637"/>
        <end position="1647"/>
    </location>
</feature>
<feature type="compositionally biased region" description="Basic residues" evidence="1">
    <location>
        <begin position="1087"/>
        <end position="1100"/>
    </location>
</feature>
<feature type="compositionally biased region" description="Acidic residues" evidence="1">
    <location>
        <begin position="638"/>
        <end position="652"/>
    </location>
</feature>
<feature type="region of interest" description="Disordered" evidence="1">
    <location>
        <begin position="1076"/>
        <end position="1100"/>
    </location>
</feature>
<feature type="compositionally biased region" description="Basic residues" evidence="1">
    <location>
        <begin position="1001"/>
        <end position="1016"/>
    </location>
</feature>
<dbReference type="InterPro" id="IPR017884">
    <property type="entry name" value="SANT_dom"/>
</dbReference>
<feature type="region of interest" description="Disordered" evidence="1">
    <location>
        <begin position="1322"/>
        <end position="1341"/>
    </location>
</feature>
<gene>
    <name evidence="3" type="ORF">LTR24_001742</name>
</gene>
<feature type="region of interest" description="Disordered" evidence="1">
    <location>
        <begin position="1247"/>
        <end position="1275"/>
    </location>
</feature>
<feature type="region of interest" description="Disordered" evidence="1">
    <location>
        <begin position="1477"/>
        <end position="2002"/>
    </location>
</feature>
<dbReference type="Proteomes" id="UP001345013">
    <property type="component" value="Unassembled WGS sequence"/>
</dbReference>
<accession>A0ABR0KLK5</accession>
<feature type="compositionally biased region" description="Low complexity" evidence="1">
    <location>
        <begin position="1648"/>
        <end position="1665"/>
    </location>
</feature>
<feature type="compositionally biased region" description="Basic and acidic residues" evidence="1">
    <location>
        <begin position="14"/>
        <end position="27"/>
    </location>
</feature>
<dbReference type="PANTHER" id="PTHR13992">
    <property type="entry name" value="NUCLEAR RECEPTOR CO-REPRESSOR RELATED NCOR"/>
    <property type="match status" value="1"/>
</dbReference>
<feature type="region of interest" description="Disordered" evidence="1">
    <location>
        <begin position="1433"/>
        <end position="1456"/>
    </location>
</feature>
<feature type="compositionally biased region" description="Pro residues" evidence="1">
    <location>
        <begin position="1521"/>
        <end position="1534"/>
    </location>
</feature>
<feature type="compositionally biased region" description="Basic and acidic residues" evidence="1">
    <location>
        <begin position="886"/>
        <end position="897"/>
    </location>
</feature>
<feature type="compositionally biased region" description="Basic and acidic residues" evidence="1">
    <location>
        <begin position="1837"/>
        <end position="1846"/>
    </location>
</feature>
<dbReference type="InterPro" id="IPR001005">
    <property type="entry name" value="SANT/Myb"/>
</dbReference>
<feature type="compositionally biased region" description="Basic and acidic residues" evidence="1">
    <location>
        <begin position="1550"/>
        <end position="1564"/>
    </location>
</feature>
<organism evidence="3 4">
    <name type="scientific">Lithohypha guttulata</name>
    <dbReference type="NCBI Taxonomy" id="1690604"/>
    <lineage>
        <taxon>Eukaryota</taxon>
        <taxon>Fungi</taxon>
        <taxon>Dikarya</taxon>
        <taxon>Ascomycota</taxon>
        <taxon>Pezizomycotina</taxon>
        <taxon>Eurotiomycetes</taxon>
        <taxon>Chaetothyriomycetidae</taxon>
        <taxon>Chaetothyriales</taxon>
        <taxon>Trichomeriaceae</taxon>
        <taxon>Lithohypha</taxon>
    </lineage>
</organism>
<feature type="compositionally biased region" description="Polar residues" evidence="1">
    <location>
        <begin position="1443"/>
        <end position="1456"/>
    </location>
</feature>
<sequence>MQLGRMSQRYPPPLRDRSPPRQFDRRSSNTYTPLAASSSYRPGIDNSQPPIDRPPPRGPRADSFRDGNFSFNSAPRGRGNGFGPRGGDLWDRDRDRDLDRDRDVRNAPGGFRRDDDRPNWTRRDDRPPVFNRDRPYVGRERSASPVRPRGDSKENIGPTFNRAPDSGPGYFSSNVRGGSDRGRGRGGWDRSRGRSSFIGDRERDLFPAGTRSRSREGWRDREVDRGRNFGLEVDRNERFERREYDRPFDRDGRARDHDIWQRDHSPGRSSTGNRAASPGALSSISQDRGHKADHDLSWKPLASSSILQSRDTRRDADGDYFTPRNDVPRREPSFAQPPPVPVVPQSSSLGLDYGPPPSAPTTTPALSAAEKPTLPSKTAKPEPPVTTSSFQPPSGPKADRGTVVNASHPPPFPSTQPVDRSKIELFPQHDRSQMPDPASRQTSETPRPANEAFDRHAPMAAQSDRPLPPNVPSGPRMSSATPYKPKTSPVIHQTPLPPTQPKAIGTDPRSAPPVPTGPRSASILPPSGPRALPTGPASAQGGPSSSPWVRRAQIEYRPQKPSIMNTMNRPHMADRPSPASMQIKPKQSPRPAMAQLSDTSKAPPTGRPASALDATSQMEVKQEAVAPVDVEMSARTSEDEEGDSEPESELDESYFADSEKIHAREMELLKAKKPPLLLEDPAVINLLVRIQLLGMIAEGLVPEGVHVMEEEKDTLMHGQPSDGLVSPSATPREVHTLPLIHPKPRGRPLKELPVNPIPTPPIEDLPFLQRPLENVVVFEEPDEDEVQSEKITTILRNQFEKEAWDEKEDLEELREFYRQKYPEWKYEIDKYERMRRELEATPDPGSPGGQSSASLPQSVERLTGRAARNATEFDIEKAILMSQQSAREEEERREREAASNAKPNPDTEAVVPAMLKPSEREPAWRFQDTNTFVPAALAANLMQYVPPEDDFTDEEQARFITAFCQTPKKWGLIAEQISGRSYQECIAHYYLTKNQANYKEHLRRSQPKRKRGRAATKPRSTALISDMALNEDPDSTPVPVTDSGRPRRAAAPTFGDVTDPEGAAIPAAKRLAVAPTETVEGATVPKPRGRKAGTATKVRRTKAQILADKQQAMALQMNPDGSPVKVGNGRARTLAAAKTDLSAPPTALRPGELEAQQLTNTSAPMAAAPMRPRSPQPLLVTSYWSVPEQQKFRQLVAYYGKDFGKIADFMKTKSQAMIKNHYQREYAKGDVELERLAQIAEDRVKRGEPLGKLPSPVAPVKRKYDSTPSMAPRPLITNPEAALEAERAVLSVKAGHVEDFPANAIVRDTNGSIVAKPSPREALLQNSPPHVPVQAKMEDPPRDRPILAQKAMQGPPRGLFAHDEAPFHQHGQQRHQFTSNDQVLHHHPPHVVDLRGGDIQPTQPRDLLAQSRDAAMHRQSGLIAPFRGTEPELAAARRPAHSRNASLTGPPSTVADQQALEALAIQNDRRRFMAPMASMASTQSPRLQPMQASVAARPDPYPAFSLHHHQQHQQQQQQQQQPPPAPKPGPPKPAPAKRSNVFGLLNNDDPPERPVKRSSTDSTHRISIQTPPPQPSAPQPQHAFQQRAQNDLFGRPGVYGVRDQSGYRNTDDLRSVYSNSPAPSHRPEAWLDKFDPRQTTTDRTSNQSPSYSVVPPAPVSGSKPPMQQSMSDGLRTLESNGPRRSDLGRPQISSPPRQTSTPVSQFRSASAAPQHNRISSLTYGQSAPSGPDHRSIQQQQQHQQQQHHPQPSVSHAPSASATPISSMHRRGEASMDYQRRLTIQEYQKTQGGMDQPRDMREAMDRRNPREDILPRGHELQPRQTAPPAPPTSMQEQPRPDTRDMYRSDPGSHQVPPPPSRTSQYDPRFGAAPQRTYSPSSNDPRLAHNQHAHQHHHSLSAQQGMPQQQQQQQPPQGQGAQSGMHQQHHHHALGQHQPQLGIPPQGGHQGLSPHGHQPQPMHQGQPPPQYREQPRFGQPQQGLAPLQHGHYRGYSQGGGEDRR</sequence>
<feature type="compositionally biased region" description="Basic and acidic residues" evidence="1">
    <location>
        <begin position="419"/>
        <end position="433"/>
    </location>
</feature>
<feature type="region of interest" description="Disordered" evidence="1">
    <location>
        <begin position="883"/>
        <end position="908"/>
    </location>
</feature>
<feature type="compositionally biased region" description="Polar residues" evidence="1">
    <location>
        <begin position="267"/>
        <end position="286"/>
    </location>
</feature>
<feature type="region of interest" description="Disordered" evidence="1">
    <location>
        <begin position="999"/>
        <end position="1046"/>
    </location>
</feature>
<feature type="compositionally biased region" description="Basic and acidic residues" evidence="1">
    <location>
        <begin position="287"/>
        <end position="297"/>
    </location>
</feature>
<feature type="compositionally biased region" description="Low complexity" evidence="1">
    <location>
        <begin position="1952"/>
        <end position="1963"/>
    </location>
</feature>
<feature type="compositionally biased region" description="Basic and acidic residues" evidence="1">
    <location>
        <begin position="213"/>
        <end position="266"/>
    </location>
</feature>
<feature type="compositionally biased region" description="Polar residues" evidence="1">
    <location>
        <begin position="1691"/>
        <end position="1728"/>
    </location>
</feature>
<feature type="compositionally biased region" description="Basic residues" evidence="1">
    <location>
        <begin position="1887"/>
        <end position="1897"/>
    </location>
</feature>
<dbReference type="Pfam" id="PF00249">
    <property type="entry name" value="Myb_DNA-binding"/>
    <property type="match status" value="1"/>
</dbReference>
<feature type="region of interest" description="Disordered" evidence="1">
    <location>
        <begin position="1"/>
        <end position="652"/>
    </location>
</feature>
<dbReference type="SUPFAM" id="SSF46689">
    <property type="entry name" value="Homeodomain-like"/>
    <property type="match status" value="2"/>
</dbReference>
<feature type="compositionally biased region" description="Basic and acidic residues" evidence="1">
    <location>
        <begin position="178"/>
        <end position="192"/>
    </location>
</feature>
<reference evidence="3 4" key="1">
    <citation type="submission" date="2023-08" db="EMBL/GenBank/DDBJ databases">
        <title>Black Yeasts Isolated from many extreme environments.</title>
        <authorList>
            <person name="Coleine C."/>
            <person name="Stajich J.E."/>
            <person name="Selbmann L."/>
        </authorList>
    </citation>
    <scope>NUCLEOTIDE SEQUENCE [LARGE SCALE GENOMIC DNA]</scope>
    <source>
        <strain evidence="3 4">CCFEE 5885</strain>
    </source>
</reference>
<feature type="compositionally biased region" description="Low complexity" evidence="1">
    <location>
        <begin position="533"/>
        <end position="547"/>
    </location>
</feature>
<name>A0ABR0KLK5_9EURO</name>
<feature type="compositionally biased region" description="Polar residues" evidence="1">
    <location>
        <begin position="28"/>
        <end position="48"/>
    </location>
</feature>
<feature type="compositionally biased region" description="Low complexity" evidence="1">
    <location>
        <begin position="1898"/>
        <end position="1924"/>
    </location>
</feature>
<dbReference type="InterPro" id="IPR009057">
    <property type="entry name" value="Homeodomain-like_sf"/>
</dbReference>
<proteinExistence type="predicted"/>
<evidence type="ECO:0000256" key="1">
    <source>
        <dbReference type="SAM" id="MobiDB-lite"/>
    </source>
</evidence>
<dbReference type="PROSITE" id="PS51293">
    <property type="entry name" value="SANT"/>
    <property type="match status" value="1"/>
</dbReference>
<dbReference type="InterPro" id="IPR051571">
    <property type="entry name" value="N-CoR_corepressor"/>
</dbReference>
<feature type="compositionally biased region" description="Basic and acidic residues" evidence="1">
    <location>
        <begin position="1795"/>
        <end position="1820"/>
    </location>
</feature>
<dbReference type="PANTHER" id="PTHR13992:SF39">
    <property type="entry name" value="SMRTER, ISOFORM G"/>
    <property type="match status" value="1"/>
</dbReference>